<evidence type="ECO:0000256" key="1">
    <source>
        <dbReference type="ARBA" id="ARBA00022490"/>
    </source>
</evidence>
<proteinExistence type="predicted"/>
<accession>A0A1F6FGZ6</accession>
<keyword evidence="1" id="KW-0963">Cytoplasm</keyword>
<dbReference type="GO" id="GO:0051304">
    <property type="term" value="P:chromosome separation"/>
    <property type="evidence" value="ECO:0007669"/>
    <property type="project" value="InterPro"/>
</dbReference>
<reference evidence="5 6" key="1">
    <citation type="journal article" date="2016" name="Nat. Commun.">
        <title>Thousands of microbial genomes shed light on interconnected biogeochemical processes in an aquifer system.</title>
        <authorList>
            <person name="Anantharaman K."/>
            <person name="Brown C.T."/>
            <person name="Hug L.A."/>
            <person name="Sharon I."/>
            <person name="Castelle C.J."/>
            <person name="Probst A.J."/>
            <person name="Thomas B.C."/>
            <person name="Singh A."/>
            <person name="Wilkins M.J."/>
            <person name="Karaoz U."/>
            <person name="Brodie E.L."/>
            <person name="Williams K.H."/>
            <person name="Hubbard S.S."/>
            <person name="Banfield J.F."/>
        </authorList>
    </citation>
    <scope>NUCLEOTIDE SEQUENCE [LARGE SCALE GENOMIC DNA]</scope>
</reference>
<dbReference type="SUPFAM" id="SSF46785">
    <property type="entry name" value="Winged helix' DNA-binding domain"/>
    <property type="match status" value="2"/>
</dbReference>
<comment type="caution">
    <text evidence="5">The sequence shown here is derived from an EMBL/GenBank/DDBJ whole genome shotgun (WGS) entry which is preliminary data.</text>
</comment>
<dbReference type="Proteomes" id="UP000177325">
    <property type="component" value="Unassembled WGS sequence"/>
</dbReference>
<name>A0A1F6FGZ6_9BACT</name>
<dbReference type="InterPro" id="IPR036388">
    <property type="entry name" value="WH-like_DNA-bd_sf"/>
</dbReference>
<sequence length="182" mass="20258">MSVMPIDVLIEGLLFYKSAPQKKQTILKLFGITEAELATATETLRTRLTSGATRLLETEEDLHLVTCAELAPIIEAMRKSELKADIGKAGAETLAIILYQEPISRAEIDKIRGVNSSFILRNLLIRGLIERNQNKTTNSFQFKISPQLLSHLGVTHKHELPDFAKVVDALEKFNEAVTTTDL</sequence>
<dbReference type="PANTHER" id="PTHR34298:SF2">
    <property type="entry name" value="SEGREGATION AND CONDENSATION PROTEIN B"/>
    <property type="match status" value="1"/>
</dbReference>
<evidence type="ECO:0000256" key="4">
    <source>
        <dbReference type="ARBA" id="ARBA00023306"/>
    </source>
</evidence>
<dbReference type="InterPro" id="IPR005234">
    <property type="entry name" value="ScpB_csome_segregation"/>
</dbReference>
<dbReference type="STRING" id="1798525.A3G90_03625"/>
<keyword evidence="3" id="KW-0159">Chromosome partition</keyword>
<protein>
    <recommendedName>
        <fullName evidence="7">SMC-Scp complex subunit ScpB</fullName>
    </recommendedName>
</protein>
<evidence type="ECO:0000313" key="6">
    <source>
        <dbReference type="Proteomes" id="UP000177325"/>
    </source>
</evidence>
<gene>
    <name evidence="5" type="ORF">A3G90_03625</name>
</gene>
<dbReference type="Gene3D" id="1.10.10.10">
    <property type="entry name" value="Winged helix-like DNA-binding domain superfamily/Winged helix DNA-binding domain"/>
    <property type="match status" value="2"/>
</dbReference>
<keyword evidence="2" id="KW-0132">Cell division</keyword>
<evidence type="ECO:0000256" key="3">
    <source>
        <dbReference type="ARBA" id="ARBA00022829"/>
    </source>
</evidence>
<dbReference type="Pfam" id="PF04079">
    <property type="entry name" value="SMC_ScpB"/>
    <property type="match status" value="1"/>
</dbReference>
<dbReference type="InterPro" id="IPR036390">
    <property type="entry name" value="WH_DNA-bd_sf"/>
</dbReference>
<dbReference type="GO" id="GO:0051301">
    <property type="term" value="P:cell division"/>
    <property type="evidence" value="ECO:0007669"/>
    <property type="project" value="UniProtKB-KW"/>
</dbReference>
<dbReference type="AlphaFoldDB" id="A0A1F6FGZ6"/>
<evidence type="ECO:0008006" key="7">
    <source>
        <dbReference type="Google" id="ProtNLM"/>
    </source>
</evidence>
<keyword evidence="4" id="KW-0131">Cell cycle</keyword>
<dbReference type="PANTHER" id="PTHR34298">
    <property type="entry name" value="SEGREGATION AND CONDENSATION PROTEIN B"/>
    <property type="match status" value="1"/>
</dbReference>
<evidence type="ECO:0000256" key="2">
    <source>
        <dbReference type="ARBA" id="ARBA00022618"/>
    </source>
</evidence>
<organism evidence="5 6">
    <name type="scientific">Candidatus Kaiserbacteria bacterium RIFCSPLOWO2_12_FULL_45_26</name>
    <dbReference type="NCBI Taxonomy" id="1798525"/>
    <lineage>
        <taxon>Bacteria</taxon>
        <taxon>Candidatus Kaiseribacteriota</taxon>
    </lineage>
</organism>
<dbReference type="EMBL" id="MFMM01000001">
    <property type="protein sequence ID" value="OGG85123.1"/>
    <property type="molecule type" value="Genomic_DNA"/>
</dbReference>
<evidence type="ECO:0000313" key="5">
    <source>
        <dbReference type="EMBL" id="OGG85123.1"/>
    </source>
</evidence>